<dbReference type="PANTHER" id="PTHR38887:SF1">
    <property type="entry name" value="RAS MODIFICATION PROTEIN ERF4"/>
    <property type="match status" value="1"/>
</dbReference>
<proteinExistence type="predicted"/>
<sequence length="477" mass="51454">MATPTPMTSSSAVQLAKDANIPIQSSTPDIRKGSSSGIQLARDADFLIQSFLPGEEPRSPLETPKLPLPYCVPQLMPVFDAPFARGYNSALESVNIPQEQLLAFIDGLNLAMTASPPLRVVNLAGMVIGFVPYHWAQITSAAIQTGAQVGMRVLSKTLTDRYLRAANLRLFKPRGLSVRICTAAAMQHLVMHTPITEGPSKLTRFGRGVGSLLLRIPLPITSVLVHAVADAPPKVPAMGPDSYRSKKLLATQRRVAALEGYALPLDFDVPKPVKAQGVMDTMASWGVKFDSWKDGRRQTKAEKGRLQLAQIESGAVSPPQARGILGGGLLGRGIELLGRGPGGNDSGQGGRRVPIPGGLIGLVHTGVGSVLNRGGGGGVLGRRISRRGNDQLELQVKDADLLEYWASAKVLWVVIMSSELDEEIEGIELAESQEDEETVDERTWQTEMNVELEELELDEEVERVAAMQEEKTTAQKQ</sequence>
<evidence type="ECO:0000313" key="3">
    <source>
        <dbReference type="Proteomes" id="UP001215280"/>
    </source>
</evidence>
<gene>
    <name evidence="2" type="ORF">DFH07DRAFT_837059</name>
</gene>
<comment type="caution">
    <text evidence="2">The sequence shown here is derived from an EMBL/GenBank/DDBJ whole genome shotgun (WGS) entry which is preliminary data.</text>
</comment>
<organism evidence="2 3">
    <name type="scientific">Mycena maculata</name>
    <dbReference type="NCBI Taxonomy" id="230809"/>
    <lineage>
        <taxon>Eukaryota</taxon>
        <taxon>Fungi</taxon>
        <taxon>Dikarya</taxon>
        <taxon>Basidiomycota</taxon>
        <taxon>Agaricomycotina</taxon>
        <taxon>Agaricomycetes</taxon>
        <taxon>Agaricomycetidae</taxon>
        <taxon>Agaricales</taxon>
        <taxon>Marasmiineae</taxon>
        <taxon>Mycenaceae</taxon>
        <taxon>Mycena</taxon>
    </lineage>
</organism>
<reference evidence="2" key="1">
    <citation type="submission" date="2023-03" db="EMBL/GenBank/DDBJ databases">
        <title>Massive genome expansion in bonnet fungi (Mycena s.s.) driven by repeated elements and novel gene families across ecological guilds.</title>
        <authorList>
            <consortium name="Lawrence Berkeley National Laboratory"/>
            <person name="Harder C.B."/>
            <person name="Miyauchi S."/>
            <person name="Viragh M."/>
            <person name="Kuo A."/>
            <person name="Thoen E."/>
            <person name="Andreopoulos B."/>
            <person name="Lu D."/>
            <person name="Skrede I."/>
            <person name="Drula E."/>
            <person name="Henrissat B."/>
            <person name="Morin E."/>
            <person name="Kohler A."/>
            <person name="Barry K."/>
            <person name="LaButti K."/>
            <person name="Morin E."/>
            <person name="Salamov A."/>
            <person name="Lipzen A."/>
            <person name="Mereny Z."/>
            <person name="Hegedus B."/>
            <person name="Baldrian P."/>
            <person name="Stursova M."/>
            <person name="Weitz H."/>
            <person name="Taylor A."/>
            <person name="Grigoriev I.V."/>
            <person name="Nagy L.G."/>
            <person name="Martin F."/>
            <person name="Kauserud H."/>
        </authorList>
    </citation>
    <scope>NUCLEOTIDE SEQUENCE</scope>
    <source>
        <strain evidence="2">CBHHK188m</strain>
    </source>
</reference>
<feature type="coiled-coil region" evidence="1">
    <location>
        <begin position="450"/>
        <end position="477"/>
    </location>
</feature>
<accession>A0AAD7N181</accession>
<keyword evidence="3" id="KW-1185">Reference proteome</keyword>
<name>A0AAD7N181_9AGAR</name>
<evidence type="ECO:0000313" key="2">
    <source>
        <dbReference type="EMBL" id="KAJ7741956.1"/>
    </source>
</evidence>
<dbReference type="InterPro" id="IPR053221">
    <property type="entry name" value="Burnettramic_acid_biosynth"/>
</dbReference>
<protein>
    <submittedName>
        <fullName evidence="2">Uncharacterized protein</fullName>
    </submittedName>
</protein>
<keyword evidence="1" id="KW-0175">Coiled coil</keyword>
<dbReference type="EMBL" id="JARJLG010000120">
    <property type="protein sequence ID" value="KAJ7741956.1"/>
    <property type="molecule type" value="Genomic_DNA"/>
</dbReference>
<dbReference type="PANTHER" id="PTHR38887">
    <property type="entry name" value="CHROMOSOME 21, WHOLE GENOME SHOTGUN SEQUENCE"/>
    <property type="match status" value="1"/>
</dbReference>
<dbReference type="AlphaFoldDB" id="A0AAD7N181"/>
<evidence type="ECO:0000256" key="1">
    <source>
        <dbReference type="SAM" id="Coils"/>
    </source>
</evidence>
<dbReference type="Proteomes" id="UP001215280">
    <property type="component" value="Unassembled WGS sequence"/>
</dbReference>